<organism evidence="2 3">
    <name type="scientific">Plasmodiophora brassicae</name>
    <name type="common">Clubroot disease agent</name>
    <dbReference type="NCBI Taxonomy" id="37360"/>
    <lineage>
        <taxon>Eukaryota</taxon>
        <taxon>Sar</taxon>
        <taxon>Rhizaria</taxon>
        <taxon>Endomyxa</taxon>
        <taxon>Phytomyxea</taxon>
        <taxon>Plasmodiophorida</taxon>
        <taxon>Plasmodiophoridae</taxon>
        <taxon>Plasmodiophora</taxon>
    </lineage>
</organism>
<name>A0A3P3Y671_PLABS</name>
<feature type="transmembrane region" description="Helical" evidence="1">
    <location>
        <begin position="12"/>
        <end position="32"/>
    </location>
</feature>
<evidence type="ECO:0000313" key="2">
    <source>
        <dbReference type="EMBL" id="SPQ95669.1"/>
    </source>
</evidence>
<keyword evidence="1" id="KW-0812">Transmembrane</keyword>
<evidence type="ECO:0000313" key="3">
    <source>
        <dbReference type="Proteomes" id="UP000290189"/>
    </source>
</evidence>
<reference evidence="2 3" key="1">
    <citation type="submission" date="2018-03" db="EMBL/GenBank/DDBJ databases">
        <authorList>
            <person name="Fogelqvist J."/>
        </authorList>
    </citation>
    <scope>NUCLEOTIDE SEQUENCE [LARGE SCALE GENOMIC DNA]</scope>
</reference>
<gene>
    <name evidence="2" type="ORF">PLBR_LOCUS2884</name>
</gene>
<protein>
    <submittedName>
        <fullName evidence="2">Uncharacterized protein</fullName>
    </submittedName>
</protein>
<accession>A0A3P3Y671</accession>
<proteinExistence type="predicted"/>
<sequence>MTHVPGAFPNRMALRKVVVLVAVVVGAIAIGLHAMEEARFASNADSAIAASGGNIQVAIDQAVAHLHTASRTLEVNYRRFAMLSNC</sequence>
<keyword evidence="1" id="KW-1133">Transmembrane helix</keyword>
<evidence type="ECO:0000256" key="1">
    <source>
        <dbReference type="SAM" id="Phobius"/>
    </source>
</evidence>
<keyword evidence="1" id="KW-0472">Membrane</keyword>
<dbReference type="AlphaFoldDB" id="A0A3P3Y671"/>
<dbReference type="Proteomes" id="UP000290189">
    <property type="component" value="Unassembled WGS sequence"/>
</dbReference>
<dbReference type="EMBL" id="OVEO01000004">
    <property type="protein sequence ID" value="SPQ95669.1"/>
    <property type="molecule type" value="Genomic_DNA"/>
</dbReference>
<keyword evidence="2" id="KW-0496">Mitochondrion</keyword>
<geneLocation type="mitochondrion" evidence="2"/>